<dbReference type="Proteomes" id="UP001249851">
    <property type="component" value="Unassembled WGS sequence"/>
</dbReference>
<comment type="caution">
    <text evidence="1">The sequence shown here is derived from an EMBL/GenBank/DDBJ whole genome shotgun (WGS) entry which is preliminary data.</text>
</comment>
<gene>
    <name evidence="1" type="ORF">P5673_033178</name>
</gene>
<keyword evidence="2" id="KW-1185">Reference proteome</keyword>
<accession>A0AAD9PQA3</accession>
<evidence type="ECO:0000313" key="2">
    <source>
        <dbReference type="Proteomes" id="UP001249851"/>
    </source>
</evidence>
<reference evidence="1" key="1">
    <citation type="journal article" date="2023" name="G3 (Bethesda)">
        <title>Whole genome assembly and annotation of the endangered Caribbean coral Acropora cervicornis.</title>
        <authorList>
            <person name="Selwyn J.D."/>
            <person name="Vollmer S.V."/>
        </authorList>
    </citation>
    <scope>NUCLEOTIDE SEQUENCE</scope>
    <source>
        <strain evidence="1">K2</strain>
    </source>
</reference>
<sequence length="71" mass="8363">MENKACAEVKYLRLWEFYSHMIDASFSISNSVFPAAFKIAKELPLHKRDSIQERVNMEFTPKGIQRKREVT</sequence>
<organism evidence="1 2">
    <name type="scientific">Acropora cervicornis</name>
    <name type="common">Staghorn coral</name>
    <dbReference type="NCBI Taxonomy" id="6130"/>
    <lineage>
        <taxon>Eukaryota</taxon>
        <taxon>Metazoa</taxon>
        <taxon>Cnidaria</taxon>
        <taxon>Anthozoa</taxon>
        <taxon>Hexacorallia</taxon>
        <taxon>Scleractinia</taxon>
        <taxon>Astrocoeniina</taxon>
        <taxon>Acroporidae</taxon>
        <taxon>Acropora</taxon>
    </lineage>
</organism>
<proteinExistence type="predicted"/>
<reference evidence="1" key="2">
    <citation type="journal article" date="2023" name="Science">
        <title>Genomic signatures of disease resistance in endangered staghorn corals.</title>
        <authorList>
            <person name="Vollmer S.V."/>
            <person name="Selwyn J.D."/>
            <person name="Despard B.A."/>
            <person name="Roesel C.L."/>
        </authorList>
    </citation>
    <scope>NUCLEOTIDE SEQUENCE</scope>
    <source>
        <strain evidence="1">K2</strain>
    </source>
</reference>
<dbReference type="AlphaFoldDB" id="A0AAD9PQA3"/>
<dbReference type="EMBL" id="JARQWQ010000221">
    <property type="protein sequence ID" value="KAK2547058.1"/>
    <property type="molecule type" value="Genomic_DNA"/>
</dbReference>
<evidence type="ECO:0000313" key="1">
    <source>
        <dbReference type="EMBL" id="KAK2547058.1"/>
    </source>
</evidence>
<name>A0AAD9PQA3_ACRCE</name>
<protein>
    <submittedName>
        <fullName evidence="1">Uncharacterized protein</fullName>
    </submittedName>
</protein>